<dbReference type="EMBL" id="JBHSGU010000005">
    <property type="protein sequence ID" value="MFC4701134.1"/>
    <property type="molecule type" value="Genomic_DNA"/>
</dbReference>
<dbReference type="Proteomes" id="UP001595897">
    <property type="component" value="Unassembled WGS sequence"/>
</dbReference>
<organism evidence="3 4">
    <name type="scientific">Glaciecola siphonariae</name>
    <dbReference type="NCBI Taxonomy" id="521012"/>
    <lineage>
        <taxon>Bacteria</taxon>
        <taxon>Pseudomonadati</taxon>
        <taxon>Pseudomonadota</taxon>
        <taxon>Gammaproteobacteria</taxon>
        <taxon>Alteromonadales</taxon>
        <taxon>Alteromonadaceae</taxon>
        <taxon>Glaciecola</taxon>
    </lineage>
</organism>
<dbReference type="PANTHER" id="PTHR37938">
    <property type="entry name" value="BLL0215 PROTEIN"/>
    <property type="match status" value="1"/>
</dbReference>
<proteinExistence type="predicted"/>
<keyword evidence="1" id="KW-0812">Transmembrane</keyword>
<dbReference type="InterPro" id="IPR005182">
    <property type="entry name" value="YdbS-like_PH"/>
</dbReference>
<evidence type="ECO:0000313" key="4">
    <source>
        <dbReference type="Proteomes" id="UP001595897"/>
    </source>
</evidence>
<protein>
    <submittedName>
        <fullName evidence="3">PH domain-containing protein</fullName>
    </submittedName>
</protein>
<keyword evidence="1" id="KW-1133">Transmembrane helix</keyword>
<sequence length="181" mass="19990">MKDHVIASASFDKKVKAYWLVQFVLVSCLSIVFIPLIPIIAILVFVIGQRMLDAMSADLLERKLVVKRGILFKVEKSIPLEKITDVGMVQGPLMRAFGLYRLNFETAGQSGHGALVSMIGVIDAEHFRERILEQKDSLQNNAPVNKLGSAKTDGPETMTQLLASVKRIESLLEQALQNKAG</sequence>
<name>A0ABV9LY49_9ALTE</name>
<reference evidence="4" key="1">
    <citation type="journal article" date="2019" name="Int. J. Syst. Evol. Microbiol.">
        <title>The Global Catalogue of Microorganisms (GCM) 10K type strain sequencing project: providing services to taxonomists for standard genome sequencing and annotation.</title>
        <authorList>
            <consortium name="The Broad Institute Genomics Platform"/>
            <consortium name="The Broad Institute Genome Sequencing Center for Infectious Disease"/>
            <person name="Wu L."/>
            <person name="Ma J."/>
        </authorList>
    </citation>
    <scope>NUCLEOTIDE SEQUENCE [LARGE SCALE GENOMIC DNA]</scope>
    <source>
        <strain evidence="4">KACC 12507</strain>
    </source>
</reference>
<gene>
    <name evidence="3" type="ORF">ACFO4O_13250</name>
</gene>
<dbReference type="Pfam" id="PF03703">
    <property type="entry name" value="bPH_2"/>
    <property type="match status" value="1"/>
</dbReference>
<evidence type="ECO:0000256" key="1">
    <source>
        <dbReference type="SAM" id="Phobius"/>
    </source>
</evidence>
<comment type="caution">
    <text evidence="3">The sequence shown here is derived from an EMBL/GenBank/DDBJ whole genome shotgun (WGS) entry which is preliminary data.</text>
</comment>
<feature type="transmembrane region" description="Helical" evidence="1">
    <location>
        <begin position="20"/>
        <end position="47"/>
    </location>
</feature>
<evidence type="ECO:0000313" key="3">
    <source>
        <dbReference type="EMBL" id="MFC4701134.1"/>
    </source>
</evidence>
<evidence type="ECO:0000259" key="2">
    <source>
        <dbReference type="Pfam" id="PF03703"/>
    </source>
</evidence>
<dbReference type="PANTHER" id="PTHR37938:SF1">
    <property type="entry name" value="BLL0215 PROTEIN"/>
    <property type="match status" value="1"/>
</dbReference>
<feature type="domain" description="YdbS-like PH" evidence="2">
    <location>
        <begin position="61"/>
        <end position="131"/>
    </location>
</feature>
<dbReference type="PROSITE" id="PS51257">
    <property type="entry name" value="PROKAR_LIPOPROTEIN"/>
    <property type="match status" value="1"/>
</dbReference>
<accession>A0ABV9LY49</accession>
<dbReference type="RefSeq" id="WP_382409288.1">
    <property type="nucleotide sequence ID" value="NZ_JBHSGU010000005.1"/>
</dbReference>
<keyword evidence="4" id="KW-1185">Reference proteome</keyword>
<keyword evidence="1" id="KW-0472">Membrane</keyword>